<dbReference type="SUPFAM" id="SSF53335">
    <property type="entry name" value="S-adenosyl-L-methionine-dependent methyltransferases"/>
    <property type="match status" value="1"/>
</dbReference>
<dbReference type="EMBL" id="MFLF01000012">
    <property type="protein sequence ID" value="OGG59906.1"/>
    <property type="molecule type" value="Genomic_DNA"/>
</dbReference>
<dbReference type="CDD" id="cd02440">
    <property type="entry name" value="AdoMet_MTases"/>
    <property type="match status" value="1"/>
</dbReference>
<feature type="domain" description="Methyltransferase" evidence="3">
    <location>
        <begin position="42"/>
        <end position="133"/>
    </location>
</feature>
<evidence type="ECO:0000256" key="1">
    <source>
        <dbReference type="ARBA" id="ARBA00022603"/>
    </source>
</evidence>
<proteinExistence type="predicted"/>
<dbReference type="Proteomes" id="UP000178794">
    <property type="component" value="Unassembled WGS sequence"/>
</dbReference>
<evidence type="ECO:0000313" key="5">
    <source>
        <dbReference type="Proteomes" id="UP000178794"/>
    </source>
</evidence>
<comment type="caution">
    <text evidence="4">The sequence shown here is derived from an EMBL/GenBank/DDBJ whole genome shotgun (WGS) entry which is preliminary data.</text>
</comment>
<dbReference type="Gene3D" id="3.40.50.150">
    <property type="entry name" value="Vaccinia Virus protein VP39"/>
    <property type="match status" value="1"/>
</dbReference>
<evidence type="ECO:0000256" key="2">
    <source>
        <dbReference type="ARBA" id="ARBA00022679"/>
    </source>
</evidence>
<dbReference type="InterPro" id="IPR029063">
    <property type="entry name" value="SAM-dependent_MTases_sf"/>
</dbReference>
<accession>A0A1F6DEW3</accession>
<organism evidence="4 5">
    <name type="scientific">Candidatus Kaiserbacteria bacterium RIFCSPHIGHO2_02_FULL_50_50</name>
    <dbReference type="NCBI Taxonomy" id="1798492"/>
    <lineage>
        <taxon>Bacteria</taxon>
        <taxon>Candidatus Kaiseribacteriota</taxon>
    </lineage>
</organism>
<keyword evidence="2" id="KW-0808">Transferase</keyword>
<dbReference type="PANTHER" id="PTHR43861:SF1">
    <property type="entry name" value="TRANS-ACONITATE 2-METHYLTRANSFERASE"/>
    <property type="match status" value="1"/>
</dbReference>
<protein>
    <recommendedName>
        <fullName evidence="3">Methyltransferase domain-containing protein</fullName>
    </recommendedName>
</protein>
<gene>
    <name evidence="4" type="ORF">A3C89_03115</name>
</gene>
<evidence type="ECO:0000313" key="4">
    <source>
        <dbReference type="EMBL" id="OGG59906.1"/>
    </source>
</evidence>
<dbReference type="GO" id="GO:0032259">
    <property type="term" value="P:methylation"/>
    <property type="evidence" value="ECO:0007669"/>
    <property type="project" value="UniProtKB-KW"/>
</dbReference>
<keyword evidence="1" id="KW-0489">Methyltransferase</keyword>
<dbReference type="InterPro" id="IPR041698">
    <property type="entry name" value="Methyltransf_25"/>
</dbReference>
<dbReference type="GO" id="GO:0008168">
    <property type="term" value="F:methyltransferase activity"/>
    <property type="evidence" value="ECO:0007669"/>
    <property type="project" value="UniProtKB-KW"/>
</dbReference>
<dbReference type="Pfam" id="PF13649">
    <property type="entry name" value="Methyltransf_25"/>
    <property type="match status" value="1"/>
</dbReference>
<sequence>MSDIGTTYDAIAELWHNEHQSDDWWIYDTERFLCRLRSNPLILDVGCGSGVKAAYLIARGARVHGIDVSKEMLAIAARTAPHALFMHLDMRKVDLLQWQTYDGIFAQASLLHIPHKEVVPVLKALHGRLAEHGILYLAVKAQRKGEPHEVVIPESYGELHYERFFSYYTKENLRAYLAEAGFVVNSLEFSHRWLHAIARKA</sequence>
<dbReference type="PANTHER" id="PTHR43861">
    <property type="entry name" value="TRANS-ACONITATE 2-METHYLTRANSFERASE-RELATED"/>
    <property type="match status" value="1"/>
</dbReference>
<dbReference type="AlphaFoldDB" id="A0A1F6DEW3"/>
<evidence type="ECO:0000259" key="3">
    <source>
        <dbReference type="Pfam" id="PF13649"/>
    </source>
</evidence>
<name>A0A1F6DEW3_9BACT</name>
<dbReference type="STRING" id="1798492.A3C89_03115"/>
<reference evidence="4 5" key="1">
    <citation type="journal article" date="2016" name="Nat. Commun.">
        <title>Thousands of microbial genomes shed light on interconnected biogeochemical processes in an aquifer system.</title>
        <authorList>
            <person name="Anantharaman K."/>
            <person name="Brown C.T."/>
            <person name="Hug L.A."/>
            <person name="Sharon I."/>
            <person name="Castelle C.J."/>
            <person name="Probst A.J."/>
            <person name="Thomas B.C."/>
            <person name="Singh A."/>
            <person name="Wilkins M.J."/>
            <person name="Karaoz U."/>
            <person name="Brodie E.L."/>
            <person name="Williams K.H."/>
            <person name="Hubbard S.S."/>
            <person name="Banfield J.F."/>
        </authorList>
    </citation>
    <scope>NUCLEOTIDE SEQUENCE [LARGE SCALE GENOMIC DNA]</scope>
</reference>